<dbReference type="InterPro" id="IPR029051">
    <property type="entry name" value="DUF4352"/>
</dbReference>
<evidence type="ECO:0000259" key="3">
    <source>
        <dbReference type="Pfam" id="PF11611"/>
    </source>
</evidence>
<feature type="compositionally biased region" description="Acidic residues" evidence="2">
    <location>
        <begin position="58"/>
        <end position="71"/>
    </location>
</feature>
<dbReference type="Gene3D" id="2.60.40.1240">
    <property type="match status" value="2"/>
</dbReference>
<organism evidence="4 5">
    <name type="scientific">Halolamina litorea</name>
    <dbReference type="NCBI Taxonomy" id="1515593"/>
    <lineage>
        <taxon>Archaea</taxon>
        <taxon>Methanobacteriati</taxon>
        <taxon>Methanobacteriota</taxon>
        <taxon>Stenosarchaea group</taxon>
        <taxon>Halobacteria</taxon>
        <taxon>Halobacteriales</taxon>
        <taxon>Haloferacaceae</taxon>
    </lineage>
</organism>
<evidence type="ECO:0000256" key="2">
    <source>
        <dbReference type="SAM" id="MobiDB-lite"/>
    </source>
</evidence>
<dbReference type="PROSITE" id="PS51257">
    <property type="entry name" value="PROKAR_LIPOPROTEIN"/>
    <property type="match status" value="1"/>
</dbReference>
<proteinExistence type="predicted"/>
<keyword evidence="1" id="KW-0732">Signal</keyword>
<dbReference type="RefSeq" id="WP_267646096.1">
    <property type="nucleotide sequence ID" value="NZ_JANHGR010000001.1"/>
</dbReference>
<gene>
    <name evidence="4" type="ORF">ACFSAU_14790</name>
</gene>
<comment type="caution">
    <text evidence="4">The sequence shown here is derived from an EMBL/GenBank/DDBJ whole genome shotgun (WGS) entry which is preliminary data.</text>
</comment>
<keyword evidence="5" id="KW-1185">Reference proteome</keyword>
<evidence type="ECO:0000256" key="1">
    <source>
        <dbReference type="ARBA" id="ARBA00022729"/>
    </source>
</evidence>
<name>A0ABD6BVP0_9EURY</name>
<accession>A0ABD6BVP0</accession>
<dbReference type="InterPro" id="IPR029050">
    <property type="entry name" value="Immunoprotect_excell_Ig-like"/>
</dbReference>
<dbReference type="AlphaFoldDB" id="A0ABD6BVP0"/>
<feature type="domain" description="DUF4352" evidence="3">
    <location>
        <begin position="82"/>
        <end position="193"/>
    </location>
</feature>
<feature type="compositionally biased region" description="Low complexity" evidence="2">
    <location>
        <begin position="44"/>
        <end position="57"/>
    </location>
</feature>
<feature type="domain" description="DUF4352" evidence="3">
    <location>
        <begin position="231"/>
        <end position="346"/>
    </location>
</feature>
<evidence type="ECO:0000313" key="4">
    <source>
        <dbReference type="EMBL" id="MFD1568760.1"/>
    </source>
</evidence>
<reference evidence="4 5" key="1">
    <citation type="journal article" date="2019" name="Int. J. Syst. Evol. Microbiol.">
        <title>The Global Catalogue of Microorganisms (GCM) 10K type strain sequencing project: providing services to taxonomists for standard genome sequencing and annotation.</title>
        <authorList>
            <consortium name="The Broad Institute Genomics Platform"/>
            <consortium name="The Broad Institute Genome Sequencing Center for Infectious Disease"/>
            <person name="Wu L."/>
            <person name="Ma J."/>
        </authorList>
    </citation>
    <scope>NUCLEOTIDE SEQUENCE [LARGE SCALE GENOMIC DNA]</scope>
    <source>
        <strain evidence="4 5">CGMCC 1.12859</strain>
    </source>
</reference>
<feature type="region of interest" description="Disordered" evidence="2">
    <location>
        <begin position="14"/>
        <end position="77"/>
    </location>
</feature>
<dbReference type="EMBL" id="JBHUCZ010000020">
    <property type="protein sequence ID" value="MFD1568760.1"/>
    <property type="molecule type" value="Genomic_DNA"/>
</dbReference>
<dbReference type="Pfam" id="PF11611">
    <property type="entry name" value="DUF4352"/>
    <property type="match status" value="2"/>
</dbReference>
<feature type="compositionally biased region" description="Polar residues" evidence="2">
    <location>
        <begin position="32"/>
        <end position="43"/>
    </location>
</feature>
<protein>
    <submittedName>
        <fullName evidence="4">DUF4352 domain-containing protein</fullName>
    </submittedName>
</protein>
<evidence type="ECO:0000313" key="5">
    <source>
        <dbReference type="Proteomes" id="UP001597139"/>
    </source>
</evidence>
<sequence length="358" mass="38926">MDRRRYLALTGLGITGLAGCSGGEDPELVSETDGTSDSPTGSATSEPDTDPTTGTDTSTDEPTEEPTEEPTDTPAAERVTAAVGELVEGESMSLVVESFERGVSLGEFTEPDSGNEFVEVQMALKNTSSEYTEVSNLLQTRLRDDEDYQYDQTFGMGETPALDGGQFAPGEVGRGAVPFEIPTDASGLELVFDFDVSLFGGIDRATIDLETEADQVHQLEQTLQVEVYSPGDTVEYGDVQTAVNEFRTESSLGEFAQPDEGNEFVVVDISITNNTGEEQRFSTILQMMVKDGDGYTYQEDLTATSQLDRGFDEGTPLSDGETRRGELAYEVQTGRSPLYWAFEFSVFASGNKTFWQLR</sequence>
<dbReference type="Proteomes" id="UP001597139">
    <property type="component" value="Unassembled WGS sequence"/>
</dbReference>